<evidence type="ECO:0000256" key="4">
    <source>
        <dbReference type="PROSITE-ProRule" id="PRU00206"/>
    </source>
</evidence>
<dbReference type="KEGG" id="mbr:MONBRDRAFT_13079"/>
<dbReference type="RefSeq" id="XP_001751025.1">
    <property type="nucleotide sequence ID" value="XM_001750973.1"/>
</dbReference>
<dbReference type="Gene3D" id="2.10.50.10">
    <property type="entry name" value="Tumor Necrosis Factor Receptor, subunit A, domain 2"/>
    <property type="match status" value="3"/>
</dbReference>
<keyword evidence="3" id="KW-0732">Signal</keyword>
<feature type="disulfide bond" evidence="4">
    <location>
        <begin position="492"/>
        <end position="510"/>
    </location>
</feature>
<accession>A9VE78</accession>
<evidence type="ECO:0000256" key="2">
    <source>
        <dbReference type="ARBA" id="ARBA00022525"/>
    </source>
</evidence>
<dbReference type="Proteomes" id="UP000001357">
    <property type="component" value="Unassembled WGS sequence"/>
</dbReference>
<feature type="domain" description="TNFR-Cys" evidence="6">
    <location>
        <begin position="417"/>
        <end position="461"/>
    </location>
</feature>
<dbReference type="PANTHER" id="PTHR24019">
    <property type="entry name" value="ADIPOLIN"/>
    <property type="match status" value="1"/>
</dbReference>
<dbReference type="InterPro" id="IPR008983">
    <property type="entry name" value="Tumour_necrosis_fac-like_dom"/>
</dbReference>
<dbReference type="PROSITE" id="PS50050">
    <property type="entry name" value="TNFR_NGFR_2"/>
    <property type="match status" value="3"/>
</dbReference>
<reference evidence="7 8" key="1">
    <citation type="journal article" date="2008" name="Nature">
        <title>The genome of the choanoflagellate Monosiga brevicollis and the origin of metazoans.</title>
        <authorList>
            <consortium name="JGI Sequencing"/>
            <person name="King N."/>
            <person name="Westbrook M.J."/>
            <person name="Young S.L."/>
            <person name="Kuo A."/>
            <person name="Abedin M."/>
            <person name="Chapman J."/>
            <person name="Fairclough S."/>
            <person name="Hellsten U."/>
            <person name="Isogai Y."/>
            <person name="Letunic I."/>
            <person name="Marr M."/>
            <person name="Pincus D."/>
            <person name="Putnam N."/>
            <person name="Rokas A."/>
            <person name="Wright K.J."/>
            <person name="Zuzow R."/>
            <person name="Dirks W."/>
            <person name="Good M."/>
            <person name="Goodstein D."/>
            <person name="Lemons D."/>
            <person name="Li W."/>
            <person name="Lyons J.B."/>
            <person name="Morris A."/>
            <person name="Nichols S."/>
            <person name="Richter D.J."/>
            <person name="Salamov A."/>
            <person name="Bork P."/>
            <person name="Lim W.A."/>
            <person name="Manning G."/>
            <person name="Miller W.T."/>
            <person name="McGinnis W."/>
            <person name="Shapiro H."/>
            <person name="Tjian R."/>
            <person name="Grigoriev I.V."/>
            <person name="Rokhsar D."/>
        </authorList>
    </citation>
    <scope>NUCLEOTIDE SEQUENCE [LARGE SCALE GENOMIC DNA]</scope>
    <source>
        <strain evidence="8">MX1 / ATCC 50154</strain>
    </source>
</reference>
<evidence type="ECO:0000259" key="6">
    <source>
        <dbReference type="PROSITE" id="PS50050"/>
    </source>
</evidence>
<gene>
    <name evidence="7" type="ORF">MONBRDRAFT_13079</name>
</gene>
<name>A9VE78_MONBE</name>
<feature type="domain" description="TNFR-Cys" evidence="6">
    <location>
        <begin position="467"/>
        <end position="510"/>
    </location>
</feature>
<feature type="disulfide bond" evidence="4">
    <location>
        <begin position="443"/>
        <end position="461"/>
    </location>
</feature>
<sequence length="847" mass="90694">MATESGGEDSWTQVRGAKRPSAESPPSNTTTSPSQTHRSAKHTKHGSARHDRNHVFPDPMTTPLRPRARHSAPTARASSHVPSTSPAAGASQSFENHFLNNTTRFLTTQNWSSHAVEPDKASLFVKERFMRKKRGGCRVRAAATVSALEAASDGPAALSVVVLLSVTVLCRTAELVAYDGNLALVLEDPNVNHVLIAQANDNEAQMFADPNNRLLTKSEVEALLSEMENRFTAVISNLEARLQQQLDIKPNRTETVSPAELDAAVRTDDDIRTVVHAMVSNAPAANSLRAALDAKVDVANQYTDERARTLINTIVNDPDGDDSSLRTALDSLDARVTAAETNLNTDCGAACAAGTYESTPCDPASGSARVCDTCADNTFSYGGSVPGCTTCEACANEHFEVYPCTVSSDRVCAPCESCVPGSTFEMTDCTATTDRVCLACEACPAGTYIAQDCTLSTDRVCVECSTICPEGQWLASSCTGLTSGACQACSTCSEGYYQVNDCTATSDTLCLRCTDCGEDEVSTPCSATQNAVCMPAGWGFSSDLNNTLAQVDNANAYTMITGFATDTSQWHTSFLRAGTAFNGSTAVVADTGYYLVSFNVRFDGLSEEWVHCFMSFNGQISVERNGLTTVRGTNSNDEWSFTASGTVHLEAGDTFDVRFKTSTDANYAIHDDTGLSAYRIKPTEGIFAVLPTYATVSESGWYPINGWTTTATDSATNFLFGGALKNSAYVVKESGVFLLSATVRRNNAGVTRTSSPEYYTRLVIAVNNDATYNSPLHVIQGAPFPTDYLSSSVAGLAYLEAGDHVQPYGSAYATYNFQYTPQSHFSAVRLDTSYAFSAFQLDSQTIS</sequence>
<feature type="disulfide bond" evidence="4">
    <location>
        <begin position="489"/>
        <end position="502"/>
    </location>
</feature>
<keyword evidence="4" id="KW-1015">Disulfide bond</keyword>
<evidence type="ECO:0000256" key="1">
    <source>
        <dbReference type="ARBA" id="ARBA00004613"/>
    </source>
</evidence>
<dbReference type="AlphaFoldDB" id="A9VE78"/>
<feature type="compositionally biased region" description="Low complexity" evidence="5">
    <location>
        <begin position="22"/>
        <end position="36"/>
    </location>
</feature>
<dbReference type="GO" id="GO:0005179">
    <property type="term" value="F:hormone activity"/>
    <property type="evidence" value="ECO:0000318"/>
    <property type="project" value="GO_Central"/>
</dbReference>
<dbReference type="InParanoid" id="A9VE78"/>
<organism evidence="7 8">
    <name type="scientific">Monosiga brevicollis</name>
    <name type="common">Choanoflagellate</name>
    <dbReference type="NCBI Taxonomy" id="81824"/>
    <lineage>
        <taxon>Eukaryota</taxon>
        <taxon>Choanoflagellata</taxon>
        <taxon>Craspedida</taxon>
        <taxon>Salpingoecidae</taxon>
        <taxon>Monosiga</taxon>
    </lineage>
</organism>
<dbReference type="PANTHER" id="PTHR24019:SF5">
    <property type="entry name" value="ADIPOLIN"/>
    <property type="match status" value="1"/>
</dbReference>
<feature type="repeat" description="TNFR-Cys" evidence="4">
    <location>
        <begin position="417"/>
        <end position="461"/>
    </location>
</feature>
<feature type="region of interest" description="Disordered" evidence="5">
    <location>
        <begin position="1"/>
        <end position="91"/>
    </location>
</feature>
<evidence type="ECO:0000256" key="3">
    <source>
        <dbReference type="ARBA" id="ARBA00022729"/>
    </source>
</evidence>
<dbReference type="EMBL" id="CH991596">
    <property type="protein sequence ID" value="EDQ84171.1"/>
    <property type="molecule type" value="Genomic_DNA"/>
</dbReference>
<keyword evidence="8" id="KW-1185">Reference proteome</keyword>
<feature type="disulfide bond" evidence="4">
    <location>
        <begin position="391"/>
        <end position="404"/>
    </location>
</feature>
<feature type="disulfide bond" evidence="4">
    <location>
        <begin position="440"/>
        <end position="453"/>
    </location>
</feature>
<comment type="caution">
    <text evidence="4">Lacks conserved residue(s) required for the propagation of feature annotation.</text>
</comment>
<dbReference type="InterPro" id="IPR001368">
    <property type="entry name" value="TNFR/NGFR_Cys_rich_reg"/>
</dbReference>
<feature type="compositionally biased region" description="Basic residues" evidence="5">
    <location>
        <begin position="38"/>
        <end position="47"/>
    </location>
</feature>
<evidence type="ECO:0000313" key="8">
    <source>
        <dbReference type="Proteomes" id="UP000001357"/>
    </source>
</evidence>
<dbReference type="GeneID" id="5896281"/>
<feature type="disulfide bond" evidence="4">
    <location>
        <begin position="394"/>
        <end position="412"/>
    </location>
</feature>
<dbReference type="FunFam" id="2.10.50.10:FF:000086">
    <property type="entry name" value="Predicted protein"/>
    <property type="match status" value="1"/>
</dbReference>
<feature type="compositionally biased region" description="Polar residues" evidence="5">
    <location>
        <begin position="76"/>
        <end position="91"/>
    </location>
</feature>
<comment type="subcellular location">
    <subcellularLocation>
        <location evidence="1">Secreted</location>
    </subcellularLocation>
</comment>
<feature type="repeat" description="TNFR-Cys" evidence="4">
    <location>
        <begin position="373"/>
        <end position="412"/>
    </location>
</feature>
<feature type="non-terminal residue" evidence="7">
    <location>
        <position position="847"/>
    </location>
</feature>
<dbReference type="SMART" id="SM00208">
    <property type="entry name" value="TNFR"/>
    <property type="match status" value="3"/>
</dbReference>
<dbReference type="SUPFAM" id="SSF49842">
    <property type="entry name" value="TNF-like"/>
    <property type="match status" value="1"/>
</dbReference>
<dbReference type="InterPro" id="IPR052136">
    <property type="entry name" value="Adipolin/Erythroferrone-rel"/>
</dbReference>
<dbReference type="GO" id="GO:0005615">
    <property type="term" value="C:extracellular space"/>
    <property type="evidence" value="ECO:0000318"/>
    <property type="project" value="GO_Central"/>
</dbReference>
<keyword evidence="2" id="KW-0964">Secreted</keyword>
<protein>
    <recommendedName>
        <fullName evidence="6">TNFR-Cys domain-containing protein</fullName>
    </recommendedName>
</protein>
<feature type="repeat" description="TNFR-Cys" evidence="4">
    <location>
        <begin position="467"/>
        <end position="510"/>
    </location>
</feature>
<feature type="domain" description="TNFR-Cys" evidence="6">
    <location>
        <begin position="373"/>
        <end position="412"/>
    </location>
</feature>
<evidence type="ECO:0000256" key="5">
    <source>
        <dbReference type="SAM" id="MobiDB-lite"/>
    </source>
</evidence>
<dbReference type="Pfam" id="PF00020">
    <property type="entry name" value="TNFR_c6"/>
    <property type="match status" value="3"/>
</dbReference>
<dbReference type="Gene3D" id="2.60.120.40">
    <property type="match status" value="1"/>
</dbReference>
<proteinExistence type="predicted"/>
<evidence type="ECO:0000313" key="7">
    <source>
        <dbReference type="EMBL" id="EDQ84171.1"/>
    </source>
</evidence>